<protein>
    <submittedName>
        <fullName evidence="9">Uncharacterized protein</fullName>
    </submittedName>
</protein>
<accession>A0AAD1YY60</accession>
<keyword evidence="7" id="KW-0539">Nucleus</keyword>
<evidence type="ECO:0000256" key="4">
    <source>
        <dbReference type="ARBA" id="ARBA00022729"/>
    </source>
</evidence>
<reference evidence="9" key="1">
    <citation type="submission" date="2023-05" db="EMBL/GenBank/DDBJ databases">
        <authorList>
            <person name="Huff M."/>
        </authorList>
    </citation>
    <scope>NUCLEOTIDE SEQUENCE</scope>
</reference>
<keyword evidence="6 8" id="KW-0472">Membrane</keyword>
<evidence type="ECO:0000256" key="2">
    <source>
        <dbReference type="ARBA" id="ARBA00005748"/>
    </source>
</evidence>
<evidence type="ECO:0000313" key="9">
    <source>
        <dbReference type="EMBL" id="CAI9756937.1"/>
    </source>
</evidence>
<sequence>MKEVFDYRILSPGDLANSVMTEWGWLDFLRIREEALPALDLALIFVGKQLQSLDIFGSKNSDPTLVDLLKTYFSNASFSVAFPYVSPTEKKVAMESSLISEFADACHHNLRVSNITFLEPCSVKGENFDKIAEVFQRRRLFCLAFGIVLLLLAPIVSSWVPFYYSNSMAIGVCLVIIISLFQGMKLLPTGRKNAFYLMIYGSVLVAGSFLVNQFLEFFNSILVNFGISQEMHIPMAVFLLAGIVLAGVCLGFPIFLLLINVDEVCL</sequence>
<keyword evidence="5 8" id="KW-1133">Transmembrane helix</keyword>
<dbReference type="PANTHER" id="PTHR31587:SF3">
    <property type="entry name" value="EXPRESSED PROTEIN"/>
    <property type="match status" value="1"/>
</dbReference>
<evidence type="ECO:0000256" key="5">
    <source>
        <dbReference type="ARBA" id="ARBA00022989"/>
    </source>
</evidence>
<feature type="transmembrane region" description="Helical" evidence="8">
    <location>
        <begin position="140"/>
        <end position="162"/>
    </location>
</feature>
<name>A0AAD1YY60_9LAMI</name>
<keyword evidence="10" id="KW-1185">Reference proteome</keyword>
<evidence type="ECO:0000256" key="3">
    <source>
        <dbReference type="ARBA" id="ARBA00022692"/>
    </source>
</evidence>
<gene>
    <name evidence="9" type="ORF">FPE_LOCUS4367</name>
</gene>
<evidence type="ECO:0000313" key="10">
    <source>
        <dbReference type="Proteomes" id="UP000834106"/>
    </source>
</evidence>
<feature type="transmembrane region" description="Helical" evidence="8">
    <location>
        <begin position="168"/>
        <end position="187"/>
    </location>
</feature>
<dbReference type="Proteomes" id="UP000834106">
    <property type="component" value="Chromosome 2"/>
</dbReference>
<organism evidence="9 10">
    <name type="scientific">Fraxinus pennsylvanica</name>
    <dbReference type="NCBI Taxonomy" id="56036"/>
    <lineage>
        <taxon>Eukaryota</taxon>
        <taxon>Viridiplantae</taxon>
        <taxon>Streptophyta</taxon>
        <taxon>Embryophyta</taxon>
        <taxon>Tracheophyta</taxon>
        <taxon>Spermatophyta</taxon>
        <taxon>Magnoliopsida</taxon>
        <taxon>eudicotyledons</taxon>
        <taxon>Gunneridae</taxon>
        <taxon>Pentapetalae</taxon>
        <taxon>asterids</taxon>
        <taxon>lamiids</taxon>
        <taxon>Lamiales</taxon>
        <taxon>Oleaceae</taxon>
        <taxon>Oleeae</taxon>
        <taxon>Fraxinus</taxon>
    </lineage>
</organism>
<dbReference type="AlphaFoldDB" id="A0AAD1YY60"/>
<dbReference type="Pfam" id="PF10225">
    <property type="entry name" value="NEMP"/>
    <property type="match status" value="1"/>
</dbReference>
<comment type="subcellular location">
    <subcellularLocation>
        <location evidence="1">Nucleus inner membrane</location>
        <topology evidence="1">Multi-pass membrane protein</topology>
        <orientation evidence="1">Nucleoplasmic side</orientation>
    </subcellularLocation>
</comment>
<dbReference type="GO" id="GO:0005637">
    <property type="term" value="C:nuclear inner membrane"/>
    <property type="evidence" value="ECO:0007669"/>
    <property type="project" value="UniProtKB-SubCell"/>
</dbReference>
<feature type="transmembrane region" description="Helical" evidence="8">
    <location>
        <begin position="235"/>
        <end position="259"/>
    </location>
</feature>
<comment type="similarity">
    <text evidence="2">Belongs to the NEMP family.</text>
</comment>
<dbReference type="InterPro" id="IPR019358">
    <property type="entry name" value="NEMP_fam"/>
</dbReference>
<keyword evidence="4" id="KW-0732">Signal</keyword>
<proteinExistence type="inferred from homology"/>
<evidence type="ECO:0000256" key="1">
    <source>
        <dbReference type="ARBA" id="ARBA00004575"/>
    </source>
</evidence>
<dbReference type="EMBL" id="OU503037">
    <property type="protein sequence ID" value="CAI9756937.1"/>
    <property type="molecule type" value="Genomic_DNA"/>
</dbReference>
<feature type="transmembrane region" description="Helical" evidence="8">
    <location>
        <begin position="194"/>
        <end position="215"/>
    </location>
</feature>
<dbReference type="PANTHER" id="PTHR31587">
    <property type="entry name" value="TRANSMEMBRANE PROTEIN (DUF2215)"/>
    <property type="match status" value="1"/>
</dbReference>
<evidence type="ECO:0000256" key="8">
    <source>
        <dbReference type="SAM" id="Phobius"/>
    </source>
</evidence>
<evidence type="ECO:0000256" key="6">
    <source>
        <dbReference type="ARBA" id="ARBA00023136"/>
    </source>
</evidence>
<evidence type="ECO:0000256" key="7">
    <source>
        <dbReference type="ARBA" id="ARBA00023242"/>
    </source>
</evidence>
<keyword evidence="3 8" id="KW-0812">Transmembrane</keyword>